<keyword evidence="2" id="KW-1185">Reference proteome</keyword>
<protein>
    <submittedName>
        <fullName evidence="1">Uncharacterized protein</fullName>
    </submittedName>
</protein>
<dbReference type="Proteomes" id="UP000298030">
    <property type="component" value="Unassembled WGS sequence"/>
</dbReference>
<reference evidence="1 2" key="1">
    <citation type="journal article" date="2019" name="Nat. Ecol. Evol.">
        <title>Megaphylogeny resolves global patterns of mushroom evolution.</title>
        <authorList>
            <person name="Varga T."/>
            <person name="Krizsan K."/>
            <person name="Foldi C."/>
            <person name="Dima B."/>
            <person name="Sanchez-Garcia M."/>
            <person name="Sanchez-Ramirez S."/>
            <person name="Szollosi G.J."/>
            <person name="Szarkandi J.G."/>
            <person name="Papp V."/>
            <person name="Albert L."/>
            <person name="Andreopoulos W."/>
            <person name="Angelini C."/>
            <person name="Antonin V."/>
            <person name="Barry K.W."/>
            <person name="Bougher N.L."/>
            <person name="Buchanan P."/>
            <person name="Buyck B."/>
            <person name="Bense V."/>
            <person name="Catcheside P."/>
            <person name="Chovatia M."/>
            <person name="Cooper J."/>
            <person name="Damon W."/>
            <person name="Desjardin D."/>
            <person name="Finy P."/>
            <person name="Geml J."/>
            <person name="Haridas S."/>
            <person name="Hughes K."/>
            <person name="Justo A."/>
            <person name="Karasinski D."/>
            <person name="Kautmanova I."/>
            <person name="Kiss B."/>
            <person name="Kocsube S."/>
            <person name="Kotiranta H."/>
            <person name="LaButti K.M."/>
            <person name="Lechner B.E."/>
            <person name="Liimatainen K."/>
            <person name="Lipzen A."/>
            <person name="Lukacs Z."/>
            <person name="Mihaltcheva S."/>
            <person name="Morgado L.N."/>
            <person name="Niskanen T."/>
            <person name="Noordeloos M.E."/>
            <person name="Ohm R.A."/>
            <person name="Ortiz-Santana B."/>
            <person name="Ovrebo C."/>
            <person name="Racz N."/>
            <person name="Riley R."/>
            <person name="Savchenko A."/>
            <person name="Shiryaev A."/>
            <person name="Soop K."/>
            <person name="Spirin V."/>
            <person name="Szebenyi C."/>
            <person name="Tomsovsky M."/>
            <person name="Tulloss R.E."/>
            <person name="Uehling J."/>
            <person name="Grigoriev I.V."/>
            <person name="Vagvolgyi C."/>
            <person name="Papp T."/>
            <person name="Martin F.M."/>
            <person name="Miettinen O."/>
            <person name="Hibbett D.S."/>
            <person name="Nagy L.G."/>
        </authorList>
    </citation>
    <scope>NUCLEOTIDE SEQUENCE [LARGE SCALE GENOMIC DNA]</scope>
    <source>
        <strain evidence="1 2">FP101781</strain>
    </source>
</reference>
<name>A0A4Y7TKS9_COPMI</name>
<gene>
    <name evidence="1" type="ORF">FA13DRAFT_1707617</name>
</gene>
<evidence type="ECO:0000313" key="1">
    <source>
        <dbReference type="EMBL" id="TEB34795.1"/>
    </source>
</evidence>
<dbReference type="EMBL" id="QPFP01000009">
    <property type="protein sequence ID" value="TEB34795.1"/>
    <property type="molecule type" value="Genomic_DNA"/>
</dbReference>
<proteinExistence type="predicted"/>
<accession>A0A4Y7TKS9</accession>
<comment type="caution">
    <text evidence="1">The sequence shown here is derived from an EMBL/GenBank/DDBJ whole genome shotgun (WGS) entry which is preliminary data.</text>
</comment>
<organism evidence="1 2">
    <name type="scientific">Coprinellus micaceus</name>
    <name type="common">Glistening ink-cap mushroom</name>
    <name type="synonym">Coprinus micaceus</name>
    <dbReference type="NCBI Taxonomy" id="71717"/>
    <lineage>
        <taxon>Eukaryota</taxon>
        <taxon>Fungi</taxon>
        <taxon>Dikarya</taxon>
        <taxon>Basidiomycota</taxon>
        <taxon>Agaricomycotina</taxon>
        <taxon>Agaricomycetes</taxon>
        <taxon>Agaricomycetidae</taxon>
        <taxon>Agaricales</taxon>
        <taxon>Agaricineae</taxon>
        <taxon>Psathyrellaceae</taxon>
        <taxon>Coprinellus</taxon>
    </lineage>
</organism>
<sequence>MTAPQSYPVMLDQLPTASQVGSLHLTVARYISTVGFSGQGEPVKRTQWFCSIVTEVTNREGVHKTVVKVPQKLGRLAFDVSMGEADLRLTAVLEIFEGRRREACNWGIEREAGFYAHDLQTLNKLLRLTLVRRERLSLPLGQRGNAGRRGWLRDLLTAFGWQDRHPESAILSQLPALVPFPEEPVAVRKDDNGEEVRVRFLAPVEQAQKAEVVSMM</sequence>
<dbReference type="AlphaFoldDB" id="A0A4Y7TKS9"/>
<evidence type="ECO:0000313" key="2">
    <source>
        <dbReference type="Proteomes" id="UP000298030"/>
    </source>
</evidence>